<keyword evidence="2" id="KW-1185">Reference proteome</keyword>
<gene>
    <name evidence="1" type="ORF">Cgig2_003566</name>
</gene>
<organism evidence="1 2">
    <name type="scientific">Carnegiea gigantea</name>
    <dbReference type="NCBI Taxonomy" id="171969"/>
    <lineage>
        <taxon>Eukaryota</taxon>
        <taxon>Viridiplantae</taxon>
        <taxon>Streptophyta</taxon>
        <taxon>Embryophyta</taxon>
        <taxon>Tracheophyta</taxon>
        <taxon>Spermatophyta</taxon>
        <taxon>Magnoliopsida</taxon>
        <taxon>eudicotyledons</taxon>
        <taxon>Gunneridae</taxon>
        <taxon>Pentapetalae</taxon>
        <taxon>Caryophyllales</taxon>
        <taxon>Cactineae</taxon>
        <taxon>Cactaceae</taxon>
        <taxon>Cactoideae</taxon>
        <taxon>Echinocereeae</taxon>
        <taxon>Carnegiea</taxon>
    </lineage>
</organism>
<evidence type="ECO:0000313" key="1">
    <source>
        <dbReference type="EMBL" id="KAJ8432489.1"/>
    </source>
</evidence>
<evidence type="ECO:0000313" key="2">
    <source>
        <dbReference type="Proteomes" id="UP001153076"/>
    </source>
</evidence>
<dbReference type="EMBL" id="JAKOGI010000602">
    <property type="protein sequence ID" value="KAJ8432489.1"/>
    <property type="molecule type" value="Genomic_DNA"/>
</dbReference>
<proteinExistence type="predicted"/>
<reference evidence="1" key="1">
    <citation type="submission" date="2022-04" db="EMBL/GenBank/DDBJ databases">
        <title>Carnegiea gigantea Genome sequencing and assembly v2.</title>
        <authorList>
            <person name="Copetti D."/>
            <person name="Sanderson M.J."/>
            <person name="Burquez A."/>
            <person name="Wojciechowski M.F."/>
        </authorList>
    </citation>
    <scope>NUCLEOTIDE SEQUENCE</scope>
    <source>
        <strain evidence="1">SGP5-SGP5p</strain>
        <tissue evidence="1">Aerial part</tissue>
    </source>
</reference>
<dbReference type="AlphaFoldDB" id="A0A9Q1JWZ1"/>
<dbReference type="Proteomes" id="UP001153076">
    <property type="component" value="Unassembled WGS sequence"/>
</dbReference>
<protein>
    <submittedName>
        <fullName evidence="1">Uncharacterized protein</fullName>
    </submittedName>
</protein>
<name>A0A9Q1JWZ1_9CARY</name>
<accession>A0A9Q1JWZ1</accession>
<sequence length="157" mass="17707">MPQSCKEVVDVTPLESKVEGLIKQACDFKALQQTSSGRTSVEEHDSCRIEVQRKLDEASHRQNIGGAHYEVKAGLLKELQLLEDQKKDLSSQVAASKHFLQEAEREGQVNILNATKVMDAATKASSQKAKAYIKESFEDLKNFQWNPLLTPFFFFFS</sequence>
<comment type="caution">
    <text evidence="1">The sequence shown here is derived from an EMBL/GenBank/DDBJ whole genome shotgun (WGS) entry which is preliminary data.</text>
</comment>